<sequence length="4189" mass="419494">MVAAGFAAHAQAGIINLGVAGGRATGGAGGAGGAGGVTNLGVTPQQAQQASQTSIRNLANAAQGIAQQIAAQQAAAANAAATSNVPNGLAPGGLQVAPGVAFNANGTPTAATSNLSNPNLWINANAPTQSVDSSGHVTVEVDQTGQSAVATWTSMNVGRQTTLYFNQSAGTQSNGANNWVILNRIMDPTGLPSQILGNVKAEGSVFVINRNGVLFGAGSQVNVHSLLASSLDLLNQSDTPTQGASDIAKSNQLFLNMQSGSQGGLAALESVAQGGSGTPAGAPNEVLGLGNVVNISSPSEYTLPGNITIQPGASITTQTDGTVSDGGFVMIAAPNVTNGGSITATGGQVILAAGVGVSLRPNQAAPQQFVPEISGELVLNGQDVTPAGALVNSGIIQAARGTVDLLGSSVAQNGVVGVTTSVNTPGNITISTVDEYQANTPTGTSYNGGTAIGGQTDPVAIATHRAGLLTFGPDSVTTVMPDTDGVTATSAPGTVFTPGSITVTAGSVWFQSGSLIEAPGSTVQVAALTPSAALDATPPGDTAVPGRILLDNGATIDVSGLSNVELPVADTLVTVPLIGGNELADSPLLRDGFLFGLKDVVVDSTLSGTRSDGVEWVGSPVLNIAGLVSLIPRTVDQLLMNGGTVILAGNEVMTASGSLINLNGGYVHYLGGMVNTTRLIDASGAVVPIGQADPNDTYIAVAGEFVDSHPRWGINNTYTNPLLSGSAYEGDFIVGGNAGTLDIFATSSMVLDGNITAQALSGSKQVQDNDQAVGGTFNFGADPTLSAHAVPGNIAGLTLGTLTSTTGETGTVILQNTPPQLSSIAPDFSIGTPIDTAANNALPATDPNNITANMVVPTAMLSDGGFANVNVTEDKVNGKGFVVPDGTVLSLQPGGSLTLNAPNTANAQIDGHLIVPSGTISISLSINSGVTASPTSGNIVVGPDALLSTAGEWVNNDTQLAAGTTPGDSEFINGGSVTLAAGYGVDLQPGSSIDVSSGGEMQANGQMLMNNGIAEGKGGNVTLQTLVDQAGYPAVLPTDPLLHMDGTIRGFGFSGGGTLTLEVLDIQVGGDPTSAPAYTTVLPTDFFLQQGFGNYVLNAYLDATVAPGATVDVTQQNLIPDFSSLQHVASGADLSTSGLTTLGTTDAFDRQPTDLVLTAGGYAAWHVTNNTTGTAPPVVPDYPGVTGAVTIGEGASVVADAGASIGLGSPAQVTVLGSLIAPGGSITLSADSGSSSTFDVTGQYNGAEGVFTGAGKSVWLGPNALLDVAGVALTDPFAEPVRNGLSTFIPTTGTVLPGGSVTISDDSGYIVAQAGSRIDVSGTSANLDQPQANGRFASQPVWSDAGSITLAASSGLFFDGTLDAHGGAPLAQGGTLSILPIPIGTPTTPFGVLGNQNPLPGATALVIQQSGDFVPAGLEPGESFASAIGAPTGVLQFAADRLDGSGISTLVLGAPAGTPMATQGAVPIVFSGNVNLNLAQAVIINAETIAALDSNAVSQLTSTTTLASLLKNQGSDVASTDTTVSITAPYVALVGPTFGSFVTQVDPVFAAGDGTLNVNASFIDLENQFQLNNFGQANFTSSGDIRLSSTNANLNSTNALDPGVLFTPGNLTFKAADLYPSTGSTFIIDAVGPTGSSGAPAPTTVTFESNGASSVPLSAGGTLLVDATNIVQGGTVRAPAGSLIFGVGDPNDTATQAQFNWGASTTPLVATDSVTFAGGSFTSVSEEGAIIPFGTTVDGVEWQFNPVPNANAAPDLSAPPAKFISANGSNVALNAGATIDLSGGGDLQAAEFVAGTGGTRNVLSQFNVSFASNPNGTAVPTNANASNVYAILPGKQSPVAAYDPMFAQNVQPSTNGSGTSTTTKSDGVGQAALNSAVGQSVYLSGVPGLPAGFYTLLPAMYATVPGAFRVTVSSATGPVAPGSSQTLPDGTIQVAGYFGNSLSGSRSATPTLFDVQSGQVWQQYSQFTLTSANAFFPNLAASAGNVTPPLPVDAGQLVLSAKTSLSLGAKLDTAAGPGGAPAEVDIASQDIQIVGNGEAALPGYLQISADQLDSLDAGSLLIGGTRTQTSSGITIDAIANSVVVSNDASDPLTGPEILLVTKTDPTGADANAQNGLRIDPGSVIAAQGTYPAAKDLPITIGVAPASDGSGGVSGDGALVRVSNGADVTVTRLDTTDVSTNPGSLTIGADATLSGGQSLTLDSSGNLKFDPTATFSGNTIAVDGSAITFTDQTGEAAAALPGFVIGVTQLAQLSNTQELILRSSGAMNFDGDVDVTFGPNVDLSAGTFTSNGGAVTLNGKEIEFTNELGGSASAGTSGSGTLTVNANEIDFGTGDKATSGFGSATFNATGGIVGQNTGSFDFGASQVTMSAPVYLADTSSSQTITTTGVLTLNSAQGTALDLQPVGGEISFTGGTLNDNGATIEAPAGNVSLEATTGDLTVGAGSLVSSAGVAKQFFDTTLFAPAGSITLTADQGSVNVQSGATLDFSGTSQGGAAGSVTLSAPDQVVNLNGTLNGNAVAGFMGGSFSLNTGGAVDLDSLAATLASSGVNNAISVETHTGNLTLSSGNTITAHSVSLTADGGAGGANTGEGNVNIDGTINASGIVGGEIDLYGKSGVDVEGSLIAIACLPGGPCDDQHLNPNQRGGTVNIGTAGNGSTTSLNSTYGYENVTPDQSGLIVLGGQSVIDVSGGTAGGLSGGTVNIRAPIMTNGLVNVQVSPGATIVGSRATTIEAYAVWSTDDQSTNPQQHFDGIVDPAGWYDSSGNLLSGTFTSQDGSTTITYDATNDTLSSDPGASPQKIAQDLQTLLQNDFFSPGTADANHVAFYGFVNNDGSTPGTLMSFVENGANSVAAQFANTAFTVVPGIELDNPDPNINSGNISVLTNWNLGALNSAGNPAFRFLANGQAPIITFKAENNVDVKASLSDGFFQIANPLGGGGSIPIPVYEKYGTYAAALAAYDATPYYFAYLGLPNYNVSVFGLNVPAPQIVPGDSDEKDEYYALYTAYVQFLDSRVPASVAQALGVNPHFDWGDTFDVLQNEPNPVTPPAPPTGGMQTKQPSTYFVYLANYAAFVTNAVNSSGVNVPPPVAPAFQSDTALPGQTSVSLPAVTDNTPSPTHAANDPLPLLSATLAGGPSSSFRIVAGADFTSANPLAVQAASVAKAAADGSVTLSGQFQYVDSTGHMVLEPTMIRTGVGSIEIAAANDLSLFDTTAQQDDGNAPVVPGVIYTAGAPAADSPTVNPTALILKGDTTQGRPDLLVTSAVNSDSAGDITIDVQGNINGLENVVDTTGAVTGTAGTNISQFWTPWMQTGNTLGASNQIVQTSINFGAFDQGVMSVGGNVSISAGGNISDLAVSLPTTWYLTNANTSSPTVNTVGGGNLTVTAGGDLFSGDYFVAKGTGTISAGGQIGFDFTVPSVVGIPPVPDPVAPIFAAQDGVFNISARQGVNIGATVDPSYFAGGDGQGYSASSALNVESTTGDIQFGTLDVTALPLSHLMNTVASNVLPATVDLTAFTGGINIESGGSLFPSATGNLSLIADQTINLNATVSDNSGRKEASPVFGMLDIDPSAMPSPTNPDAPVPLPVDINSADHAQTPLHADDTDPVRVYSLEGSIVDGFLEPTGLNAGFYDHLVALAVDKPALIEAGQDILNLSFQGQNLGEDDVTRILAGRDIADTPLVSNGTVVPGLVLGGPGTFDVEAGRNIGPLTNEQQLVAAHVLGFPGVPTVLGIEAVGNADNPNLPHESANIQVLFGISPGVDYSDFISAYIDPSNSVQGVPSSTDALITFMEQYDAGQGVDTGLANDKSTALKNVGTLTAAQAWSQFQALPSYVQQIFAQQVLFNVLTDVGNDFNNPTSPFFQQYERGYQAINALFPASLGYTANNLDGGTNGANKLVDTGNLDIRSTTIQTQQGGNVSILGPGGQALVGSTSAPPEIVDSSGNVVAGPGTMGILTLEQGDINIFTDQSVLLAQSRIFTEQGGDMTIWSSNGDINAGKGATTSADVPTPIYACDLNHFCTVDARGEVTGAGIATLQSIPGAPRGNVDLIAPRGTVDAGDAGVRTSGNLNVAALHVANADNFQTQGTQTGVPTAAVVNTGALTSASAAASAVTQAAANLARSQVGNGPQRHWVISVQVQGFGDDDDNGDDDQKKRKRQQVGYDSSSAVSVIGFGGTGATQRAVMSKAEQEKLGKI</sequence>
<dbReference type="SUPFAM" id="SSF51126">
    <property type="entry name" value="Pectin lyase-like"/>
    <property type="match status" value="1"/>
</dbReference>
<dbReference type="InterPro" id="IPR011050">
    <property type="entry name" value="Pectin_lyase_fold/virulence"/>
</dbReference>
<dbReference type="SMART" id="SM00912">
    <property type="entry name" value="Haemagg_act"/>
    <property type="match status" value="1"/>
</dbReference>
<dbReference type="Pfam" id="PF12545">
    <property type="entry name" value="DUF3739"/>
    <property type="match status" value="1"/>
</dbReference>
<dbReference type="InterPro" id="IPR012334">
    <property type="entry name" value="Pectin_lyas_fold"/>
</dbReference>
<evidence type="ECO:0000256" key="1">
    <source>
        <dbReference type="SAM" id="MobiDB-lite"/>
    </source>
</evidence>
<dbReference type="Gene3D" id="2.160.20.10">
    <property type="entry name" value="Single-stranded right-handed beta-helix, Pectin lyase-like"/>
    <property type="match status" value="1"/>
</dbReference>
<protein>
    <recommendedName>
        <fullName evidence="2">Filamentous haemagglutinin FhaB/tRNA nuclease CdiA-like TPS domain-containing protein</fullName>
    </recommendedName>
</protein>
<evidence type="ECO:0000259" key="2">
    <source>
        <dbReference type="SMART" id="SM00912"/>
    </source>
</evidence>
<dbReference type="InterPro" id="IPR021026">
    <property type="entry name" value="Filamn_hemagglutn_DUF3739"/>
</dbReference>
<accession>A0A6J5D1B2</accession>
<evidence type="ECO:0000313" key="4">
    <source>
        <dbReference type="Proteomes" id="UP000494329"/>
    </source>
</evidence>
<dbReference type="PANTHER" id="PTHR12338:SF5">
    <property type="entry name" value="ANTIGEN 43-RELATED"/>
    <property type="match status" value="1"/>
</dbReference>
<dbReference type="PANTHER" id="PTHR12338">
    <property type="entry name" value="AUTOTRANSPORTER"/>
    <property type="match status" value="1"/>
</dbReference>
<dbReference type="EMBL" id="CADIKF010000002">
    <property type="protein sequence ID" value="CAB3748140.1"/>
    <property type="molecule type" value="Genomic_DNA"/>
</dbReference>
<proteinExistence type="predicted"/>
<dbReference type="Proteomes" id="UP000494329">
    <property type="component" value="Unassembled WGS sequence"/>
</dbReference>
<gene>
    <name evidence="3" type="ORF">LMG29739_00486</name>
</gene>
<dbReference type="InterPro" id="IPR008638">
    <property type="entry name" value="FhaB/CdiA-like_TPS"/>
</dbReference>
<name>A0A6J5D1B2_9BURK</name>
<dbReference type="NCBIfam" id="TIGR01901">
    <property type="entry name" value="adhes_NPXG"/>
    <property type="match status" value="1"/>
</dbReference>
<keyword evidence="4" id="KW-1185">Reference proteome</keyword>
<feature type="region of interest" description="Disordered" evidence="1">
    <location>
        <begin position="3100"/>
        <end position="3119"/>
    </location>
</feature>
<dbReference type="RefSeq" id="WP_246270075.1">
    <property type="nucleotide sequence ID" value="NZ_CADIKF010000002.1"/>
</dbReference>
<reference evidence="3 4" key="1">
    <citation type="submission" date="2020-04" db="EMBL/GenBank/DDBJ databases">
        <authorList>
            <person name="De Canck E."/>
        </authorList>
    </citation>
    <scope>NUCLEOTIDE SEQUENCE [LARGE SCALE GENOMIC DNA]</scope>
    <source>
        <strain evidence="3 4">LMG 29739</strain>
    </source>
</reference>
<feature type="domain" description="Filamentous haemagglutinin FhaB/tRNA nuclease CdiA-like TPS" evidence="2">
    <location>
        <begin position="112"/>
        <end position="237"/>
    </location>
</feature>
<dbReference type="InterPro" id="IPR050909">
    <property type="entry name" value="Bact_Autotransporter_VF"/>
</dbReference>
<feature type="region of interest" description="Disordered" evidence="1">
    <location>
        <begin position="4134"/>
        <end position="4159"/>
    </location>
</feature>
<evidence type="ECO:0000313" key="3">
    <source>
        <dbReference type="EMBL" id="CAB3748140.1"/>
    </source>
</evidence>
<organism evidence="3 4">
    <name type="scientific">Paraburkholderia solisilvae</name>
    <dbReference type="NCBI Taxonomy" id="624376"/>
    <lineage>
        <taxon>Bacteria</taxon>
        <taxon>Pseudomonadati</taxon>
        <taxon>Pseudomonadota</taxon>
        <taxon>Betaproteobacteria</taxon>
        <taxon>Burkholderiales</taxon>
        <taxon>Burkholderiaceae</taxon>
        <taxon>Paraburkholderia</taxon>
    </lineage>
</organism>
<feature type="compositionally biased region" description="Polar residues" evidence="1">
    <location>
        <begin position="3100"/>
        <end position="3116"/>
    </location>
</feature>